<accession>A0A8S5RHV1</accession>
<dbReference type="EMBL" id="BK059105">
    <property type="protein sequence ID" value="DAE30951.1"/>
    <property type="molecule type" value="Genomic_DNA"/>
</dbReference>
<organism evidence="1">
    <name type="scientific">virus sp. ctML55</name>
    <dbReference type="NCBI Taxonomy" id="2827627"/>
    <lineage>
        <taxon>Viruses</taxon>
    </lineage>
</organism>
<name>A0A8S5RHV1_9VIRU</name>
<protein>
    <submittedName>
        <fullName evidence="1">Uncharacterized protein</fullName>
    </submittedName>
</protein>
<reference evidence="1" key="1">
    <citation type="journal article" date="2021" name="Proc. Natl. Acad. Sci. U.S.A.">
        <title>A Catalog of Tens of Thousands of Viruses from Human Metagenomes Reveals Hidden Associations with Chronic Diseases.</title>
        <authorList>
            <person name="Tisza M.J."/>
            <person name="Buck C.B."/>
        </authorList>
    </citation>
    <scope>NUCLEOTIDE SEQUENCE</scope>
    <source>
        <strain evidence="1">CtML55</strain>
    </source>
</reference>
<proteinExistence type="predicted"/>
<evidence type="ECO:0000313" key="1">
    <source>
        <dbReference type="EMBL" id="DAE30951.1"/>
    </source>
</evidence>
<sequence length="68" mass="7960">MMNPLTKYVMQNQNLVGKNVIGIAANGEKDWFNLTYYYHNVLRNGNQKDKFFLKMNHSYSRLSGRATD</sequence>